<dbReference type="GO" id="GO:0006979">
    <property type="term" value="P:response to oxidative stress"/>
    <property type="evidence" value="ECO:0007669"/>
    <property type="project" value="InterPro"/>
</dbReference>
<dbReference type="OrthoDB" id="6880011at2759"/>
<reference evidence="17 18" key="1">
    <citation type="journal article" date="2019" name="Nat. Ecol. Evol.">
        <title>Megaphylogeny resolves global patterns of mushroom evolution.</title>
        <authorList>
            <person name="Varga T."/>
            <person name="Krizsan K."/>
            <person name="Foldi C."/>
            <person name="Dima B."/>
            <person name="Sanchez-Garcia M."/>
            <person name="Sanchez-Ramirez S."/>
            <person name="Szollosi G.J."/>
            <person name="Szarkandi J.G."/>
            <person name="Papp V."/>
            <person name="Albert L."/>
            <person name="Andreopoulos W."/>
            <person name="Angelini C."/>
            <person name="Antonin V."/>
            <person name="Barry K.W."/>
            <person name="Bougher N.L."/>
            <person name="Buchanan P."/>
            <person name="Buyck B."/>
            <person name="Bense V."/>
            <person name="Catcheside P."/>
            <person name="Chovatia M."/>
            <person name="Cooper J."/>
            <person name="Damon W."/>
            <person name="Desjardin D."/>
            <person name="Finy P."/>
            <person name="Geml J."/>
            <person name="Haridas S."/>
            <person name="Hughes K."/>
            <person name="Justo A."/>
            <person name="Karasinski D."/>
            <person name="Kautmanova I."/>
            <person name="Kiss B."/>
            <person name="Kocsube S."/>
            <person name="Kotiranta H."/>
            <person name="LaButti K.M."/>
            <person name="Lechner B.E."/>
            <person name="Liimatainen K."/>
            <person name="Lipzen A."/>
            <person name="Lukacs Z."/>
            <person name="Mihaltcheva S."/>
            <person name="Morgado L.N."/>
            <person name="Niskanen T."/>
            <person name="Noordeloos M.E."/>
            <person name="Ohm R.A."/>
            <person name="Ortiz-Santana B."/>
            <person name="Ovrebo C."/>
            <person name="Racz N."/>
            <person name="Riley R."/>
            <person name="Savchenko A."/>
            <person name="Shiryaev A."/>
            <person name="Soop K."/>
            <person name="Spirin V."/>
            <person name="Szebenyi C."/>
            <person name="Tomsovsky M."/>
            <person name="Tulloss R.E."/>
            <person name="Uehling J."/>
            <person name="Grigoriev I.V."/>
            <person name="Vagvolgyi C."/>
            <person name="Papp T."/>
            <person name="Martin F.M."/>
            <person name="Miettinen O."/>
            <person name="Hibbett D.S."/>
            <person name="Nagy L.G."/>
        </authorList>
    </citation>
    <scope>NUCLEOTIDE SEQUENCE [LARGE SCALE GENOMIC DNA]</scope>
    <source>
        <strain evidence="17 18">FP101781</strain>
    </source>
</reference>
<dbReference type="Gene3D" id="1.20.1370.20">
    <property type="match status" value="1"/>
</dbReference>
<dbReference type="InterPro" id="IPR029062">
    <property type="entry name" value="Class_I_gatase-like"/>
</dbReference>
<dbReference type="InterPro" id="IPR020835">
    <property type="entry name" value="Catalase_sf"/>
</dbReference>
<sequence length="730" mass="82195">MLTDNAKIKDLSRDTIHPTPKSQMTTDHGVKMSDTDHWLSVSNGTDVGPALLEDQIAREKIHRFDHERIPERVVHARGTGAHGYFRVFDDRAKKYTFAPVLTDSSRTTPVFVRFSTVQGSKGSADTVRDVRGFAVKFYTAEGNWDVVGNNIPVFFIQDAINFPDFVHAVKPEPHNEVPQGQSAHNNFWDFVGFRPEAAHMVMWAMSDRAIPRSLRMMQGFGVNTFTLINEKGERHFVKFHWAPELGVHSLVWDEALKLGGQDPDFHRKDLEEAIKSGCPPKWTLSIQVVAEKDEHNFDFDILDATKVWPVDEVPLLPIGELCLNRCVDEFFPETEQVAFCTSHVVPGIGFSNDPLLQGRNFSYFDTQISRLGINWEQLPINRPVCPVFNHNRGGAMQHRINKSTVNYHPNREDEVKTVPPLEGGYTEFMEKVIGLKQRVRTPKFQEHYNQAQMFYHSLTPYEKQHLINAYCFELSHCDDERVYKRYTDLLNKIDFDLAVTVARKVNGVVPDKPARETYPKRDSYLSQAFFAPKEPTIASRRIAILIADGFNEIEVQGVRAMLAGAKANCFLIGPRRSKIYSEGQAVGSGTGLVADHHFEDQRSTMFDAVYVPSGSEHAKTLMKTGRAIHWIREAFAHCKSIGAIGEGASVVHKALDTVEHLQFNLNRGDDSVTSSYGVVTAGTYNVNSAATDTLKIAPGESGFAANFAFEISKHRCFDRELDGLTESVAY</sequence>
<evidence type="ECO:0000256" key="11">
    <source>
        <dbReference type="PIRSR" id="PIRSR038927-1"/>
    </source>
</evidence>
<evidence type="ECO:0000259" key="16">
    <source>
        <dbReference type="SMART" id="SM01060"/>
    </source>
</evidence>
<dbReference type="InterPro" id="IPR024712">
    <property type="entry name" value="Catalase_clade2"/>
</dbReference>
<dbReference type="PANTHER" id="PTHR42821">
    <property type="entry name" value="CATALASE"/>
    <property type="match status" value="1"/>
</dbReference>
<dbReference type="InterPro" id="IPR011614">
    <property type="entry name" value="Catalase_core"/>
</dbReference>
<dbReference type="CDD" id="cd03132">
    <property type="entry name" value="GATase1_catalase"/>
    <property type="match status" value="1"/>
</dbReference>
<evidence type="ECO:0000256" key="7">
    <source>
        <dbReference type="ARBA" id="ARBA00023002"/>
    </source>
</evidence>
<feature type="compositionally biased region" description="Basic and acidic residues" evidence="15">
    <location>
        <begin position="1"/>
        <end position="16"/>
    </location>
</feature>
<evidence type="ECO:0000256" key="13">
    <source>
        <dbReference type="RuleBase" id="RU000498"/>
    </source>
</evidence>
<dbReference type="Gene3D" id="2.40.180.10">
    <property type="entry name" value="Catalase core domain"/>
    <property type="match status" value="1"/>
</dbReference>
<dbReference type="InterPro" id="IPR018028">
    <property type="entry name" value="Catalase"/>
</dbReference>
<proteinExistence type="inferred from homology"/>
<dbReference type="STRING" id="71717.A0A4Y7TRS8"/>
<dbReference type="AlphaFoldDB" id="A0A4Y7TRS8"/>
<dbReference type="Gene3D" id="3.40.50.880">
    <property type="match status" value="1"/>
</dbReference>
<comment type="function">
    <text evidence="10">Occurs in almost all aerobically respiring organisms and serves to protect cells from the toxic effects of hydrogen peroxide.</text>
</comment>
<keyword evidence="18" id="KW-1185">Reference proteome</keyword>
<dbReference type="InterPro" id="IPR002226">
    <property type="entry name" value="Catalase_haem_BS"/>
</dbReference>
<dbReference type="InterPro" id="IPR041399">
    <property type="entry name" value="Catalase_large_C"/>
</dbReference>
<evidence type="ECO:0000256" key="9">
    <source>
        <dbReference type="ARBA" id="ARBA00023324"/>
    </source>
</evidence>
<comment type="cofactor">
    <cofactor evidence="1 10 12">
        <name>heme</name>
        <dbReference type="ChEBI" id="CHEBI:30413"/>
    </cofactor>
</comment>
<feature type="binding site" description="axial binding residue" evidence="12">
    <location>
        <position position="363"/>
    </location>
    <ligand>
        <name>heme</name>
        <dbReference type="ChEBI" id="CHEBI:30413"/>
    </ligand>
    <ligandPart>
        <name>Fe</name>
        <dbReference type="ChEBI" id="CHEBI:18248"/>
    </ligandPart>
</feature>
<dbReference type="GO" id="GO:0046872">
    <property type="term" value="F:metal ion binding"/>
    <property type="evidence" value="ECO:0007669"/>
    <property type="project" value="UniProtKB-KW"/>
</dbReference>
<comment type="catalytic activity">
    <reaction evidence="10 13">
        <text>2 H2O2 = O2 + 2 H2O</text>
        <dbReference type="Rhea" id="RHEA:20309"/>
        <dbReference type="ChEBI" id="CHEBI:15377"/>
        <dbReference type="ChEBI" id="CHEBI:15379"/>
        <dbReference type="ChEBI" id="CHEBI:16240"/>
        <dbReference type="EC" id="1.11.1.6"/>
    </reaction>
</comment>
<protein>
    <recommendedName>
        <fullName evidence="3 10">Catalase</fullName>
        <ecNumber evidence="3 10">1.11.1.6</ecNumber>
    </recommendedName>
</protein>
<feature type="active site" evidence="11">
    <location>
        <position position="149"/>
    </location>
</feature>
<evidence type="ECO:0000256" key="6">
    <source>
        <dbReference type="ARBA" id="ARBA00022723"/>
    </source>
</evidence>
<keyword evidence="4 10" id="KW-0575">Peroxidase</keyword>
<dbReference type="SUPFAM" id="SSF52317">
    <property type="entry name" value="Class I glutamine amidotransferase-like"/>
    <property type="match status" value="1"/>
</dbReference>
<evidence type="ECO:0000256" key="8">
    <source>
        <dbReference type="ARBA" id="ARBA00023004"/>
    </source>
</evidence>
<evidence type="ECO:0000256" key="14">
    <source>
        <dbReference type="RuleBase" id="RU004142"/>
    </source>
</evidence>
<evidence type="ECO:0000256" key="15">
    <source>
        <dbReference type="SAM" id="MobiDB-lite"/>
    </source>
</evidence>
<feature type="domain" description="Catalase core" evidence="16">
    <location>
        <begin position="25"/>
        <end position="416"/>
    </location>
</feature>
<dbReference type="PROSITE" id="PS00438">
    <property type="entry name" value="CATALASE_2"/>
    <property type="match status" value="1"/>
</dbReference>
<dbReference type="Pfam" id="PF18011">
    <property type="entry name" value="Catalase_C"/>
    <property type="match status" value="1"/>
</dbReference>
<dbReference type="EMBL" id="QPFP01000006">
    <property type="protein sequence ID" value="TEB36259.1"/>
    <property type="molecule type" value="Genomic_DNA"/>
</dbReference>
<dbReference type="PRINTS" id="PR00067">
    <property type="entry name" value="CATALASE"/>
</dbReference>
<dbReference type="InterPro" id="IPR010582">
    <property type="entry name" value="Catalase_immune_responsive"/>
</dbReference>
<dbReference type="PROSITE" id="PS00437">
    <property type="entry name" value="CATALASE_1"/>
    <property type="match status" value="1"/>
</dbReference>
<evidence type="ECO:0000313" key="18">
    <source>
        <dbReference type="Proteomes" id="UP000298030"/>
    </source>
</evidence>
<dbReference type="InterPro" id="IPR024708">
    <property type="entry name" value="Catalase_AS"/>
</dbReference>
<dbReference type="EC" id="1.11.1.6" evidence="3 10"/>
<keyword evidence="9 10" id="KW-0376">Hydrogen peroxide</keyword>
<evidence type="ECO:0000256" key="5">
    <source>
        <dbReference type="ARBA" id="ARBA00022617"/>
    </source>
</evidence>
<keyword evidence="7 10" id="KW-0560">Oxidoreductase</keyword>
<dbReference type="PIRSF" id="PIRSF038927">
    <property type="entry name" value="Catalase_clade2"/>
    <property type="match status" value="1"/>
</dbReference>
<organism evidence="17 18">
    <name type="scientific">Coprinellus micaceus</name>
    <name type="common">Glistening ink-cap mushroom</name>
    <name type="synonym">Coprinus micaceus</name>
    <dbReference type="NCBI Taxonomy" id="71717"/>
    <lineage>
        <taxon>Eukaryota</taxon>
        <taxon>Fungi</taxon>
        <taxon>Dikarya</taxon>
        <taxon>Basidiomycota</taxon>
        <taxon>Agaricomycotina</taxon>
        <taxon>Agaricomycetes</taxon>
        <taxon>Agaricomycetidae</taxon>
        <taxon>Agaricales</taxon>
        <taxon>Agaricineae</taxon>
        <taxon>Psathyrellaceae</taxon>
        <taxon>Coprinellus</taxon>
    </lineage>
</organism>
<dbReference type="SUPFAM" id="SSF56634">
    <property type="entry name" value="Heme-dependent catalase-like"/>
    <property type="match status" value="1"/>
</dbReference>
<dbReference type="PROSITE" id="PS51402">
    <property type="entry name" value="CATALASE_3"/>
    <property type="match status" value="1"/>
</dbReference>
<keyword evidence="8 10" id="KW-0408">Iron</keyword>
<accession>A0A4Y7TRS8</accession>
<dbReference type="Proteomes" id="UP000298030">
    <property type="component" value="Unassembled WGS sequence"/>
</dbReference>
<evidence type="ECO:0000256" key="1">
    <source>
        <dbReference type="ARBA" id="ARBA00001971"/>
    </source>
</evidence>
<comment type="function">
    <text evidence="14">Catalyzes the degradation of hydrogen peroxide (H(2)O(2)) generated by peroxisomal oxidases to water and oxygen, thereby protecting cells from the toxic effects of hydrogen peroxide.</text>
</comment>
<dbReference type="GO" id="GO:0004096">
    <property type="term" value="F:catalase activity"/>
    <property type="evidence" value="ECO:0007669"/>
    <property type="project" value="UniProtKB-UniRule"/>
</dbReference>
<evidence type="ECO:0000313" key="17">
    <source>
        <dbReference type="EMBL" id="TEB36259.1"/>
    </source>
</evidence>
<dbReference type="InterPro" id="IPR043156">
    <property type="entry name" value="Catalase_clade2_helical"/>
</dbReference>
<dbReference type="GO" id="GO:0005829">
    <property type="term" value="C:cytosol"/>
    <property type="evidence" value="ECO:0007669"/>
    <property type="project" value="TreeGrafter"/>
</dbReference>
<dbReference type="Pfam" id="PF06628">
    <property type="entry name" value="Catalase-rel"/>
    <property type="match status" value="1"/>
</dbReference>
<dbReference type="FunFam" id="2.40.180.10:FF:000003">
    <property type="entry name" value="Catalase"/>
    <property type="match status" value="1"/>
</dbReference>
<evidence type="ECO:0000256" key="12">
    <source>
        <dbReference type="PIRSR" id="PIRSR038927-2"/>
    </source>
</evidence>
<dbReference type="Pfam" id="PF00199">
    <property type="entry name" value="Catalase"/>
    <property type="match status" value="1"/>
</dbReference>
<name>A0A4Y7TRS8_COPMI</name>
<evidence type="ECO:0000256" key="10">
    <source>
        <dbReference type="PIRNR" id="PIRNR038927"/>
    </source>
</evidence>
<keyword evidence="6 10" id="KW-0479">Metal-binding</keyword>
<dbReference type="GO" id="GO:0042744">
    <property type="term" value="P:hydrogen peroxide catabolic process"/>
    <property type="evidence" value="ECO:0007669"/>
    <property type="project" value="UniProtKB-UniRule"/>
</dbReference>
<evidence type="ECO:0000256" key="4">
    <source>
        <dbReference type="ARBA" id="ARBA00022559"/>
    </source>
</evidence>
<comment type="similarity">
    <text evidence="2 10 13">Belongs to the catalase family.</text>
</comment>
<dbReference type="GO" id="GO:0020037">
    <property type="term" value="F:heme binding"/>
    <property type="evidence" value="ECO:0007669"/>
    <property type="project" value="UniProtKB-UniRule"/>
</dbReference>
<feature type="active site" evidence="11">
    <location>
        <position position="75"/>
    </location>
</feature>
<gene>
    <name evidence="17" type="ORF">FA13DRAFT_1659136</name>
</gene>
<feature type="region of interest" description="Disordered" evidence="15">
    <location>
        <begin position="1"/>
        <end position="30"/>
    </location>
</feature>
<dbReference type="SMART" id="SM01060">
    <property type="entry name" value="Catalase"/>
    <property type="match status" value="1"/>
</dbReference>
<evidence type="ECO:0000256" key="3">
    <source>
        <dbReference type="ARBA" id="ARBA00012314"/>
    </source>
</evidence>
<evidence type="ECO:0000256" key="2">
    <source>
        <dbReference type="ARBA" id="ARBA00005329"/>
    </source>
</evidence>
<dbReference type="PANTHER" id="PTHR42821:SF1">
    <property type="entry name" value="CATALASE-B"/>
    <property type="match status" value="1"/>
</dbReference>
<comment type="caution">
    <text evidence="17">The sequence shown here is derived from an EMBL/GenBank/DDBJ whole genome shotgun (WGS) entry which is preliminary data.</text>
</comment>
<keyword evidence="5 10" id="KW-0349">Heme</keyword>